<sequence>QPSCIPSNFGSDTFEPLLVSSDDNSSESSSIKKNSSIHASSDKLLLSNPCLSRKNSSSSSSVSSSLQIPTVTTMNADEKKTVPIATSTPSTTTKHKQRKTSLRLLEQQNANDSGDDNQQQQKSKTRHHQHHHHHHKKIRNPRTLSPLEPKQSFTFPIQATTMNISSNSKSQDLIQSIKLNTSLTSSQITPTVSISTENEFKKSASSNSLIPSLTTKTNLTTISNKPVKFNNQQLLLQQQINFPRSLSKSFSSSSSSSSPPPIWFNHPDDRSYRHTQRHNMAVSPLERDTTLKAQQQNSFSS</sequence>
<dbReference type="Proteomes" id="UP000681967">
    <property type="component" value="Unassembled WGS sequence"/>
</dbReference>
<feature type="compositionally biased region" description="Low complexity" evidence="1">
    <location>
        <begin position="56"/>
        <end position="65"/>
    </location>
</feature>
<dbReference type="EMBL" id="CAJOBH010234439">
    <property type="protein sequence ID" value="CAF5084485.1"/>
    <property type="molecule type" value="Genomic_DNA"/>
</dbReference>
<feature type="compositionally biased region" description="Low complexity" evidence="1">
    <location>
        <begin position="247"/>
        <end position="257"/>
    </location>
</feature>
<feature type="compositionally biased region" description="Polar residues" evidence="1">
    <location>
        <begin position="291"/>
        <end position="301"/>
    </location>
</feature>
<dbReference type="Proteomes" id="UP000681720">
    <property type="component" value="Unassembled WGS sequence"/>
</dbReference>
<comment type="caution">
    <text evidence="2">The sequence shown here is derived from an EMBL/GenBank/DDBJ whole genome shotgun (WGS) entry which is preliminary data.</text>
</comment>
<dbReference type="AlphaFoldDB" id="A0A8S3EUJ2"/>
<feature type="compositionally biased region" description="Low complexity" evidence="1">
    <location>
        <begin position="20"/>
        <end position="39"/>
    </location>
</feature>
<evidence type="ECO:0000256" key="1">
    <source>
        <dbReference type="SAM" id="MobiDB-lite"/>
    </source>
</evidence>
<organism evidence="2 4">
    <name type="scientific">Rotaria magnacalcarata</name>
    <dbReference type="NCBI Taxonomy" id="392030"/>
    <lineage>
        <taxon>Eukaryota</taxon>
        <taxon>Metazoa</taxon>
        <taxon>Spiralia</taxon>
        <taxon>Gnathifera</taxon>
        <taxon>Rotifera</taxon>
        <taxon>Eurotatoria</taxon>
        <taxon>Bdelloidea</taxon>
        <taxon>Philodinida</taxon>
        <taxon>Philodinidae</taxon>
        <taxon>Rotaria</taxon>
    </lineage>
</organism>
<feature type="non-terminal residue" evidence="2">
    <location>
        <position position="301"/>
    </location>
</feature>
<reference evidence="2" key="1">
    <citation type="submission" date="2021-02" db="EMBL/GenBank/DDBJ databases">
        <authorList>
            <person name="Nowell W R."/>
        </authorList>
    </citation>
    <scope>NUCLEOTIDE SEQUENCE</scope>
</reference>
<feature type="region of interest" description="Disordered" evidence="1">
    <location>
        <begin position="1"/>
        <end position="149"/>
    </location>
</feature>
<feature type="region of interest" description="Disordered" evidence="1">
    <location>
        <begin position="247"/>
        <end position="301"/>
    </location>
</feature>
<dbReference type="EMBL" id="CAJOBJ010332997">
    <property type="protein sequence ID" value="CAF5185348.1"/>
    <property type="molecule type" value="Genomic_DNA"/>
</dbReference>
<accession>A0A8S3EUJ2</accession>
<evidence type="ECO:0000313" key="2">
    <source>
        <dbReference type="EMBL" id="CAF5084485.1"/>
    </source>
</evidence>
<name>A0A8S3EUJ2_9BILA</name>
<evidence type="ECO:0000313" key="3">
    <source>
        <dbReference type="EMBL" id="CAF5185348.1"/>
    </source>
</evidence>
<proteinExistence type="predicted"/>
<feature type="compositionally biased region" description="Basic residues" evidence="1">
    <location>
        <begin position="123"/>
        <end position="140"/>
    </location>
</feature>
<feature type="compositionally biased region" description="Polar residues" evidence="1">
    <location>
        <begin position="66"/>
        <end position="75"/>
    </location>
</feature>
<gene>
    <name evidence="2" type="ORF">BYL167_LOCUS62347</name>
    <name evidence="3" type="ORF">GIL414_LOCUS70792</name>
</gene>
<protein>
    <submittedName>
        <fullName evidence="2">Uncharacterized protein</fullName>
    </submittedName>
</protein>
<feature type="non-terminal residue" evidence="2">
    <location>
        <position position="1"/>
    </location>
</feature>
<feature type="compositionally biased region" description="Polar residues" evidence="1">
    <location>
        <begin position="1"/>
        <end position="11"/>
    </location>
</feature>
<evidence type="ECO:0000313" key="4">
    <source>
        <dbReference type="Proteomes" id="UP000681967"/>
    </source>
</evidence>